<dbReference type="AlphaFoldDB" id="A0A0E9SAT4"/>
<name>A0A0E9SAT4_ANGAN</name>
<evidence type="ECO:0000313" key="1">
    <source>
        <dbReference type="EMBL" id="JAH38519.1"/>
    </source>
</evidence>
<protein>
    <submittedName>
        <fullName evidence="1">Uncharacterized protein</fullName>
    </submittedName>
</protein>
<proteinExistence type="predicted"/>
<dbReference type="EMBL" id="GBXM01070058">
    <property type="protein sequence ID" value="JAH38519.1"/>
    <property type="molecule type" value="Transcribed_RNA"/>
</dbReference>
<organism evidence="1">
    <name type="scientific">Anguilla anguilla</name>
    <name type="common">European freshwater eel</name>
    <name type="synonym">Muraena anguilla</name>
    <dbReference type="NCBI Taxonomy" id="7936"/>
    <lineage>
        <taxon>Eukaryota</taxon>
        <taxon>Metazoa</taxon>
        <taxon>Chordata</taxon>
        <taxon>Craniata</taxon>
        <taxon>Vertebrata</taxon>
        <taxon>Euteleostomi</taxon>
        <taxon>Actinopterygii</taxon>
        <taxon>Neopterygii</taxon>
        <taxon>Teleostei</taxon>
        <taxon>Anguilliformes</taxon>
        <taxon>Anguillidae</taxon>
        <taxon>Anguilla</taxon>
    </lineage>
</organism>
<accession>A0A0E9SAT4</accession>
<sequence length="17" mass="1925">MVSKEFVLNSVLALMML</sequence>
<reference evidence="1" key="2">
    <citation type="journal article" date="2015" name="Fish Shellfish Immunol.">
        <title>Early steps in the European eel (Anguilla anguilla)-Vibrio vulnificus interaction in the gills: Role of the RtxA13 toxin.</title>
        <authorList>
            <person name="Callol A."/>
            <person name="Pajuelo D."/>
            <person name="Ebbesson L."/>
            <person name="Teles M."/>
            <person name="MacKenzie S."/>
            <person name="Amaro C."/>
        </authorList>
    </citation>
    <scope>NUCLEOTIDE SEQUENCE</scope>
</reference>
<reference evidence="1" key="1">
    <citation type="submission" date="2014-11" db="EMBL/GenBank/DDBJ databases">
        <authorList>
            <person name="Amaro Gonzalez C."/>
        </authorList>
    </citation>
    <scope>NUCLEOTIDE SEQUENCE</scope>
</reference>